<feature type="region of interest" description="Disordered" evidence="1">
    <location>
        <begin position="368"/>
        <end position="392"/>
    </location>
</feature>
<name>A0A482YDS4_9EURY</name>
<gene>
    <name evidence="2" type="ORF">BDK88_2002</name>
</gene>
<dbReference type="InterPro" id="IPR011050">
    <property type="entry name" value="Pectin_lyase_fold/virulence"/>
</dbReference>
<dbReference type="RefSeq" id="WP_130500262.1">
    <property type="nucleotide sequence ID" value="NZ_SHMP01000004.1"/>
</dbReference>
<dbReference type="OrthoDB" id="202667at2157"/>
<dbReference type="EMBL" id="SHMP01000004">
    <property type="protein sequence ID" value="RZV10811.1"/>
    <property type="molecule type" value="Genomic_DNA"/>
</dbReference>
<dbReference type="SUPFAM" id="SSF51126">
    <property type="entry name" value="Pectin lyase-like"/>
    <property type="match status" value="1"/>
</dbReference>
<evidence type="ECO:0000313" key="3">
    <source>
        <dbReference type="Proteomes" id="UP000291097"/>
    </source>
</evidence>
<organism evidence="2 3">
    <name type="scientific">Natrinema hispanicum</name>
    <dbReference type="NCBI Taxonomy" id="392421"/>
    <lineage>
        <taxon>Archaea</taxon>
        <taxon>Methanobacteriati</taxon>
        <taxon>Methanobacteriota</taxon>
        <taxon>Stenosarchaea group</taxon>
        <taxon>Halobacteria</taxon>
        <taxon>Halobacteriales</taxon>
        <taxon>Natrialbaceae</taxon>
        <taxon>Natrinema</taxon>
    </lineage>
</organism>
<comment type="caution">
    <text evidence="2">The sequence shown here is derived from an EMBL/GenBank/DDBJ whole genome shotgun (WGS) entry which is preliminary data.</text>
</comment>
<feature type="compositionally biased region" description="Polar residues" evidence="1">
    <location>
        <begin position="383"/>
        <end position="392"/>
    </location>
</feature>
<protein>
    <recommendedName>
        <fullName evidence="4">Right handed beta helix region</fullName>
    </recommendedName>
</protein>
<feature type="region of interest" description="Disordered" evidence="1">
    <location>
        <begin position="1"/>
        <end position="26"/>
    </location>
</feature>
<dbReference type="PROSITE" id="PS51318">
    <property type="entry name" value="TAT"/>
    <property type="match status" value="1"/>
</dbReference>
<accession>A0A482YDS4</accession>
<dbReference type="AlphaFoldDB" id="A0A482YDS4"/>
<sequence>MARESENGAVGPSGTGSTCNGGRNSPSLSRRSYLKLAGSATLAAAAAKTAAATEDDYEVITVAAGDTHSVRLGDGDRLENVLIDITAQGSGYDIQAVGDDWVIQNVGIRGAWDHSPRASPFRVAVESADASARIENLYLGDGVAGSFSPNAEPTGLYAYWYHAGTLEIRNVNVQGFSDNGMYLSAPGNSEFHPNPGHGGEIHIYDSYAKDNQISGFRLGTDGSFCKNCVAVGGSHRGFWGYYGHTELIGCDLIDNNSGDIKLGTRPWDKSKQADVTVTDTRFGTVSTQSDTNDVYGSSAGSPEDRIPEGVPMTPVEAAAGTSSSGSSGSSSGDQTTEKNIEDVWLEDEANEIVFSAGSDSRAQQYRLTGHGRAETSDGADTGANDQYADSVSTDGDTFTLEGYLGSSGSDGFTVSGAVTTVAVDSGISVRVNGVEFDPSDVEGIGSWDQEHENTLLVDGVGTNGTSRYEFTVSGSAERSTYKGASIDEEDTIDSGQVTGALAGWRDAFRFSGELEELTVDGAARIYVNDQRVDPAVYGDDRPHVLTLVGNGTSANYEISVDGTIDTVAGDEAEQYATVTSENTVEGSIERSAQRFEFSGTLTDITFRTGSAHVYLDETRIDPDEYGDQELLPNALVIDGTETDGETTYSFTVDGEAITASYRDASIDAGDVIDGRSVSGSVDDSVDAYWFDGDIADFQLRGNATVDVEYDAREQ</sequence>
<dbReference type="Proteomes" id="UP000291097">
    <property type="component" value="Unassembled WGS sequence"/>
</dbReference>
<dbReference type="InterPro" id="IPR006311">
    <property type="entry name" value="TAT_signal"/>
</dbReference>
<reference evidence="2 3" key="1">
    <citation type="submission" date="2019-02" db="EMBL/GenBank/DDBJ databases">
        <title>Genomic Encyclopedia of Archaeal and Bacterial Type Strains, Phase II (KMG-II): from individual species to whole genera.</title>
        <authorList>
            <person name="Goeker M."/>
        </authorList>
    </citation>
    <scope>NUCLEOTIDE SEQUENCE [LARGE SCALE GENOMIC DNA]</scope>
    <source>
        <strain evidence="2 3">DSM 18328</strain>
    </source>
</reference>
<evidence type="ECO:0000256" key="1">
    <source>
        <dbReference type="SAM" id="MobiDB-lite"/>
    </source>
</evidence>
<feature type="compositionally biased region" description="Polar residues" evidence="1">
    <location>
        <begin position="281"/>
        <end position="300"/>
    </location>
</feature>
<evidence type="ECO:0000313" key="2">
    <source>
        <dbReference type="EMBL" id="RZV10811.1"/>
    </source>
</evidence>
<feature type="region of interest" description="Disordered" evidence="1">
    <location>
        <begin position="281"/>
        <end position="337"/>
    </location>
</feature>
<feature type="compositionally biased region" description="Low complexity" evidence="1">
    <location>
        <begin position="322"/>
        <end position="332"/>
    </location>
</feature>
<evidence type="ECO:0008006" key="4">
    <source>
        <dbReference type="Google" id="ProtNLM"/>
    </source>
</evidence>
<proteinExistence type="predicted"/>
<feature type="compositionally biased region" description="Polar residues" evidence="1">
    <location>
        <begin position="15"/>
        <end position="26"/>
    </location>
</feature>